<evidence type="ECO:0000256" key="6">
    <source>
        <dbReference type="ARBA" id="ARBA00022786"/>
    </source>
</evidence>
<gene>
    <name evidence="11" type="ORF">CASFOL_027218</name>
</gene>
<protein>
    <recommendedName>
        <fullName evidence="2">RING-type E3 ubiquitin transferase</fullName>
        <ecNumber evidence="2">2.3.2.27</ecNumber>
    </recommendedName>
</protein>
<keyword evidence="7" id="KW-0862">Zinc</keyword>
<dbReference type="EMBL" id="JAVIJP010000036">
    <property type="protein sequence ID" value="KAL3628172.1"/>
    <property type="molecule type" value="Genomic_DNA"/>
</dbReference>
<feature type="compositionally biased region" description="Polar residues" evidence="9">
    <location>
        <begin position="222"/>
        <end position="232"/>
    </location>
</feature>
<dbReference type="InterPro" id="IPR001841">
    <property type="entry name" value="Znf_RING"/>
</dbReference>
<dbReference type="InterPro" id="IPR013083">
    <property type="entry name" value="Znf_RING/FYVE/PHD"/>
</dbReference>
<keyword evidence="4" id="KW-0479">Metal-binding</keyword>
<dbReference type="SUPFAM" id="SSF57850">
    <property type="entry name" value="RING/U-box"/>
    <property type="match status" value="1"/>
</dbReference>
<dbReference type="SMART" id="SM00184">
    <property type="entry name" value="RING"/>
    <property type="match status" value="1"/>
</dbReference>
<evidence type="ECO:0000313" key="11">
    <source>
        <dbReference type="EMBL" id="KAL3628172.1"/>
    </source>
</evidence>
<keyword evidence="6" id="KW-0833">Ubl conjugation pathway</keyword>
<dbReference type="GO" id="GO:0061630">
    <property type="term" value="F:ubiquitin protein ligase activity"/>
    <property type="evidence" value="ECO:0007669"/>
    <property type="project" value="UniProtKB-EC"/>
</dbReference>
<evidence type="ECO:0000256" key="5">
    <source>
        <dbReference type="ARBA" id="ARBA00022771"/>
    </source>
</evidence>
<dbReference type="PANTHER" id="PTHR46463">
    <property type="entry name" value="ZINC FINGER, RING/FYVE/PHD-TYPE"/>
    <property type="match status" value="1"/>
</dbReference>
<keyword evidence="12" id="KW-1185">Reference proteome</keyword>
<feature type="region of interest" description="Disordered" evidence="9">
    <location>
        <begin position="176"/>
        <end position="212"/>
    </location>
</feature>
<evidence type="ECO:0000256" key="7">
    <source>
        <dbReference type="ARBA" id="ARBA00022833"/>
    </source>
</evidence>
<dbReference type="PROSITE" id="PS50089">
    <property type="entry name" value="ZF_RING_2"/>
    <property type="match status" value="1"/>
</dbReference>
<evidence type="ECO:0000256" key="3">
    <source>
        <dbReference type="ARBA" id="ARBA00022679"/>
    </source>
</evidence>
<sequence>MEVPGMDEVNNPENLVTSAAAFVEGGVQDACDDACSICLEDFTNSEPSTVTICKHEFHLQCILEWCQRSSNCPMCWQSVSLKDLNSQELLEAIERDRDCRLIPPRNATIFHHPTFGDFEVPRLPEGVNGQELEERIIQHLAAAAAMGRTQRIARTEGSRSRSSAYTRPQFMVFSANSNASSTESSDQSHPLTPVQSNQISSSSYGSVVTSTTRQAMANENRNFASESSSLNLDSAGPSELQSLSDTWKSRLSSVSMKYKESISKSTREWKEKFLSRSSSIADISSEVRREVNAGIATVSRMMERLEIRDNNRECGVNDDLDSS</sequence>
<dbReference type="AlphaFoldDB" id="A0ABD3CHL5"/>
<evidence type="ECO:0000256" key="1">
    <source>
        <dbReference type="ARBA" id="ARBA00000900"/>
    </source>
</evidence>
<accession>A0ABD3CHL5</accession>
<comment type="catalytic activity">
    <reaction evidence="1">
        <text>S-ubiquitinyl-[E2 ubiquitin-conjugating enzyme]-L-cysteine + [acceptor protein]-L-lysine = [E2 ubiquitin-conjugating enzyme]-L-cysteine + N(6)-ubiquitinyl-[acceptor protein]-L-lysine.</text>
        <dbReference type="EC" id="2.3.2.27"/>
    </reaction>
</comment>
<feature type="region of interest" description="Disordered" evidence="9">
    <location>
        <begin position="222"/>
        <end position="241"/>
    </location>
</feature>
<name>A0ABD3CHL5_9LAMI</name>
<dbReference type="Proteomes" id="UP001632038">
    <property type="component" value="Unassembled WGS sequence"/>
</dbReference>
<dbReference type="Pfam" id="PF13639">
    <property type="entry name" value="zf-RING_2"/>
    <property type="match status" value="1"/>
</dbReference>
<dbReference type="FunFam" id="3.30.40.10:FF:000705">
    <property type="entry name" value="E3 ubiquitin-protein ligase RHF2A isoform X1"/>
    <property type="match status" value="1"/>
</dbReference>
<keyword evidence="3" id="KW-0808">Transferase</keyword>
<dbReference type="Gene3D" id="3.30.40.10">
    <property type="entry name" value="Zinc/RING finger domain, C3HC4 (zinc finger)"/>
    <property type="match status" value="1"/>
</dbReference>
<evidence type="ECO:0000256" key="9">
    <source>
        <dbReference type="SAM" id="MobiDB-lite"/>
    </source>
</evidence>
<comment type="caution">
    <text evidence="11">The sequence shown here is derived from an EMBL/GenBank/DDBJ whole genome shotgun (WGS) entry which is preliminary data.</text>
</comment>
<dbReference type="PANTHER" id="PTHR46463:SF78">
    <property type="entry name" value="RING-TYPE DOMAIN-CONTAINING PROTEIN"/>
    <property type="match status" value="1"/>
</dbReference>
<keyword evidence="5 8" id="KW-0863">Zinc-finger</keyword>
<evidence type="ECO:0000256" key="4">
    <source>
        <dbReference type="ARBA" id="ARBA00022723"/>
    </source>
</evidence>
<evidence type="ECO:0000259" key="10">
    <source>
        <dbReference type="PROSITE" id="PS50089"/>
    </source>
</evidence>
<dbReference type="GO" id="GO:0008270">
    <property type="term" value="F:zinc ion binding"/>
    <property type="evidence" value="ECO:0007669"/>
    <property type="project" value="UniProtKB-KW"/>
</dbReference>
<evidence type="ECO:0000256" key="8">
    <source>
        <dbReference type="PROSITE-ProRule" id="PRU00175"/>
    </source>
</evidence>
<organism evidence="11 12">
    <name type="scientific">Castilleja foliolosa</name>
    <dbReference type="NCBI Taxonomy" id="1961234"/>
    <lineage>
        <taxon>Eukaryota</taxon>
        <taxon>Viridiplantae</taxon>
        <taxon>Streptophyta</taxon>
        <taxon>Embryophyta</taxon>
        <taxon>Tracheophyta</taxon>
        <taxon>Spermatophyta</taxon>
        <taxon>Magnoliopsida</taxon>
        <taxon>eudicotyledons</taxon>
        <taxon>Gunneridae</taxon>
        <taxon>Pentapetalae</taxon>
        <taxon>asterids</taxon>
        <taxon>lamiids</taxon>
        <taxon>Lamiales</taxon>
        <taxon>Orobanchaceae</taxon>
        <taxon>Pedicularideae</taxon>
        <taxon>Castillejinae</taxon>
        <taxon>Castilleja</taxon>
    </lineage>
</organism>
<dbReference type="EC" id="2.3.2.27" evidence="2"/>
<evidence type="ECO:0000313" key="12">
    <source>
        <dbReference type="Proteomes" id="UP001632038"/>
    </source>
</evidence>
<reference evidence="12" key="1">
    <citation type="journal article" date="2024" name="IScience">
        <title>Strigolactones Initiate the Formation of Haustorium-like Structures in Castilleja.</title>
        <authorList>
            <person name="Buerger M."/>
            <person name="Peterson D."/>
            <person name="Chory J."/>
        </authorList>
    </citation>
    <scope>NUCLEOTIDE SEQUENCE [LARGE SCALE GENOMIC DNA]</scope>
</reference>
<feature type="domain" description="RING-type" evidence="10">
    <location>
        <begin position="35"/>
        <end position="75"/>
    </location>
</feature>
<proteinExistence type="predicted"/>
<evidence type="ECO:0000256" key="2">
    <source>
        <dbReference type="ARBA" id="ARBA00012483"/>
    </source>
</evidence>